<feature type="domain" description="Methyl-accepting transducer" evidence="9">
    <location>
        <begin position="268"/>
        <end position="497"/>
    </location>
</feature>
<protein>
    <submittedName>
        <fullName evidence="11">Methyl-accepting chemotaxis protein</fullName>
    </submittedName>
</protein>
<dbReference type="GO" id="GO:0006935">
    <property type="term" value="P:chemotaxis"/>
    <property type="evidence" value="ECO:0007669"/>
    <property type="project" value="UniProtKB-KW"/>
</dbReference>
<keyword evidence="11" id="KW-0614">Plasmid</keyword>
<name>A0A222ZCN9_CROSK</name>
<keyword evidence="8" id="KW-0472">Membrane</keyword>
<evidence type="ECO:0000313" key="11">
    <source>
        <dbReference type="EMBL" id="ASR82255.1"/>
    </source>
</evidence>
<evidence type="ECO:0000256" key="3">
    <source>
        <dbReference type="ARBA" id="ARBA00022500"/>
    </source>
</evidence>
<dbReference type="CDD" id="cd06225">
    <property type="entry name" value="HAMP"/>
    <property type="match status" value="1"/>
</dbReference>
<dbReference type="InterPro" id="IPR004089">
    <property type="entry name" value="MCPsignal_dom"/>
</dbReference>
<feature type="domain" description="HAMP" evidence="10">
    <location>
        <begin position="210"/>
        <end position="263"/>
    </location>
</feature>
<dbReference type="PROSITE" id="PS50885">
    <property type="entry name" value="HAMP"/>
    <property type="match status" value="1"/>
</dbReference>
<keyword evidence="8" id="KW-1133">Transmembrane helix</keyword>
<dbReference type="SMART" id="SM00283">
    <property type="entry name" value="MA"/>
    <property type="match status" value="1"/>
</dbReference>
<dbReference type="GO" id="GO:0005886">
    <property type="term" value="C:plasma membrane"/>
    <property type="evidence" value="ECO:0007669"/>
    <property type="project" value="UniProtKB-SubCell"/>
</dbReference>
<evidence type="ECO:0000256" key="5">
    <source>
        <dbReference type="ARBA" id="ARBA00029447"/>
    </source>
</evidence>
<evidence type="ECO:0000259" key="10">
    <source>
        <dbReference type="PROSITE" id="PS50885"/>
    </source>
</evidence>
<dbReference type="SUPFAM" id="SSF58104">
    <property type="entry name" value="Methyl-accepting chemotaxis protein (MCP) signaling domain"/>
    <property type="match status" value="1"/>
</dbReference>
<dbReference type="CDD" id="cd11386">
    <property type="entry name" value="MCP_signal"/>
    <property type="match status" value="1"/>
</dbReference>
<evidence type="ECO:0000256" key="6">
    <source>
        <dbReference type="PROSITE-ProRule" id="PRU00284"/>
    </source>
</evidence>
<reference evidence="11" key="2">
    <citation type="submission" date="2019-05" db="EMBL/GenBank/DDBJ databases">
        <authorList>
            <person name="Shi L."/>
            <person name="Feng J."/>
            <person name="Zhang D."/>
            <person name="Zhou D."/>
        </authorList>
    </citation>
    <scope>NUCLEOTIDE SEQUENCE</scope>
    <source>
        <strain evidence="11">505108</strain>
        <plasmid evidence="11">p505108-T6SS</plasmid>
    </source>
</reference>
<accession>A0A222ZCN9</accession>
<evidence type="ECO:0000256" key="2">
    <source>
        <dbReference type="ARBA" id="ARBA00022481"/>
    </source>
</evidence>
<reference evidence="11" key="1">
    <citation type="journal article" date="2018" name="Virulence">
        <title>Co-occurrence of 3 different resistance plasmids in a multi-drug resistant Cronobacter sakazakii isolate causing neonatal infections.</title>
        <authorList>
            <person name="Shi L."/>
            <person name="Liang Q."/>
            <person name="Zhan Z."/>
            <person name="Feng J."/>
            <person name="Zhao Y."/>
            <person name="Chen Y."/>
            <person name="Huang M."/>
            <person name="Tong Y."/>
            <person name="Wu W."/>
            <person name="Chen W."/>
            <person name="Li X."/>
            <person name="Yin Z."/>
            <person name="Wang J."/>
            <person name="Zhou D."/>
        </authorList>
    </citation>
    <scope>NUCLEOTIDE SEQUENCE</scope>
    <source>
        <strain evidence="11">505108</strain>
        <plasmid evidence="11">p505108-T6SS</plasmid>
    </source>
</reference>
<evidence type="ECO:0000256" key="8">
    <source>
        <dbReference type="SAM" id="Phobius"/>
    </source>
</evidence>
<dbReference type="InterPro" id="IPR004090">
    <property type="entry name" value="Chemotax_Me-accpt_rcpt"/>
</dbReference>
<dbReference type="AlphaFoldDB" id="A0A222ZCN9"/>
<evidence type="ECO:0000259" key="9">
    <source>
        <dbReference type="PROSITE" id="PS50111"/>
    </source>
</evidence>
<dbReference type="InterPro" id="IPR024478">
    <property type="entry name" value="HlyB_4HB_MCP"/>
</dbReference>
<evidence type="ECO:0000256" key="1">
    <source>
        <dbReference type="ARBA" id="ARBA00004429"/>
    </source>
</evidence>
<evidence type="ECO:0000256" key="4">
    <source>
        <dbReference type="ARBA" id="ARBA00023224"/>
    </source>
</evidence>
<dbReference type="PROSITE" id="PS50111">
    <property type="entry name" value="CHEMOTAXIS_TRANSDUC_2"/>
    <property type="match status" value="1"/>
</dbReference>
<organism evidence="11">
    <name type="scientific">Cronobacter sakazakii</name>
    <name type="common">Enterobacter sakazakii</name>
    <dbReference type="NCBI Taxonomy" id="28141"/>
    <lineage>
        <taxon>Bacteria</taxon>
        <taxon>Pseudomonadati</taxon>
        <taxon>Pseudomonadota</taxon>
        <taxon>Gammaproteobacteria</taxon>
        <taxon>Enterobacterales</taxon>
        <taxon>Enterobacteriaceae</taxon>
        <taxon>Cronobacter</taxon>
    </lineage>
</organism>
<keyword evidence="4 6" id="KW-0807">Transducer</keyword>
<dbReference type="PANTHER" id="PTHR43531">
    <property type="entry name" value="PROTEIN ICFG"/>
    <property type="match status" value="1"/>
</dbReference>
<gene>
    <name evidence="11" type="primary">tsr</name>
</gene>
<sequence>MSITQRLMLTFSLLSAALIAMVITSVVVVSNFQARFQYVQENTLPSVLDIGKMIDGSNTLIIWLYRHQNTADASGQAEIEKEIDTVINRITTQNQFYLQNEISSEEDRQISESAGTLIQTVQSRLPAFLESSRAHNNALALAALRDDNGVGGAARQLIALYQKQLGVNIDVGKTLRKENDSSYYQTLWTLIGGSAVVILILGFFTLKTIFSIRNQLNSMRQTLETASEHLDLTLRADDSRKDEIGQTAKAYNTLAANVASSLAAVEASAQSVSSASGQISAGNEDLSSRTEEQAASLEQTAASMSELSETVRQTAENTQLASQLAKNARDISEDSQSRVNTMLTTMSEIATVPRKSATLSALIDGIAFQTNILALNAAVEAARAGEQGRGFAVVAGEVRTLAQRSSSSAREIKELIENSMQYVETGSAQAEGVGQNIGKMTEAVRQVTDIVDEISVAAQEQAQGINQVHLAVNQMDDVTQQNAALVEQASAASQSLMEQAASLNQLVGAFTIAAASHAKSAARHVAAPVTPIKTLRPVPAAAAVSDNDWQSF</sequence>
<dbReference type="InterPro" id="IPR003660">
    <property type="entry name" value="HAMP_dom"/>
</dbReference>
<dbReference type="SMART" id="SM00304">
    <property type="entry name" value="HAMP"/>
    <property type="match status" value="1"/>
</dbReference>
<dbReference type="EMBL" id="KY978630">
    <property type="protein sequence ID" value="ASR82255.1"/>
    <property type="molecule type" value="Genomic_DNA"/>
</dbReference>
<comment type="subcellular location">
    <subcellularLocation>
        <location evidence="1">Cell inner membrane</location>
        <topology evidence="1">Multi-pass membrane protein</topology>
    </subcellularLocation>
</comment>
<feature type="region of interest" description="Disordered" evidence="7">
    <location>
        <begin position="274"/>
        <end position="301"/>
    </location>
</feature>
<keyword evidence="2" id="KW-0488">Methylation</keyword>
<dbReference type="Pfam" id="PF12729">
    <property type="entry name" value="4HB_MCP_1"/>
    <property type="match status" value="1"/>
</dbReference>
<dbReference type="GO" id="GO:0004888">
    <property type="term" value="F:transmembrane signaling receptor activity"/>
    <property type="evidence" value="ECO:0007669"/>
    <property type="project" value="InterPro"/>
</dbReference>
<feature type="transmembrane region" description="Helical" evidence="8">
    <location>
        <begin position="187"/>
        <end position="210"/>
    </location>
</feature>
<dbReference type="Pfam" id="PF00672">
    <property type="entry name" value="HAMP"/>
    <property type="match status" value="1"/>
</dbReference>
<dbReference type="RefSeq" id="WP_172691569.1">
    <property type="nucleotide sequence ID" value="NZ_KY978630.1"/>
</dbReference>
<dbReference type="Pfam" id="PF00015">
    <property type="entry name" value="MCPsignal"/>
    <property type="match status" value="1"/>
</dbReference>
<dbReference type="FunFam" id="1.10.287.950:FF:000001">
    <property type="entry name" value="Methyl-accepting chemotaxis sensory transducer"/>
    <property type="match status" value="1"/>
</dbReference>
<proteinExistence type="inferred from homology"/>
<comment type="similarity">
    <text evidence="5">Belongs to the methyl-accepting chemotaxis (MCP) protein family.</text>
</comment>
<geneLocation type="plasmid" evidence="11">
    <name>p505108-T6SS</name>
</geneLocation>
<dbReference type="InterPro" id="IPR051310">
    <property type="entry name" value="MCP_chemotaxis"/>
</dbReference>
<evidence type="ECO:0000256" key="7">
    <source>
        <dbReference type="SAM" id="MobiDB-lite"/>
    </source>
</evidence>
<dbReference type="GO" id="GO:0007165">
    <property type="term" value="P:signal transduction"/>
    <property type="evidence" value="ECO:0007669"/>
    <property type="project" value="UniProtKB-KW"/>
</dbReference>
<dbReference type="PANTHER" id="PTHR43531:SF14">
    <property type="entry name" value="METHYL-ACCEPTING CHEMOTAXIS PROTEIN I-RELATED"/>
    <property type="match status" value="1"/>
</dbReference>
<dbReference type="PRINTS" id="PR00260">
    <property type="entry name" value="CHEMTRNSDUCR"/>
</dbReference>
<keyword evidence="8" id="KW-0812">Transmembrane</keyword>
<dbReference type="Gene3D" id="1.10.287.950">
    <property type="entry name" value="Methyl-accepting chemotaxis protein"/>
    <property type="match status" value="1"/>
</dbReference>
<keyword evidence="3" id="KW-0145">Chemotaxis</keyword>